<evidence type="ECO:0000256" key="1">
    <source>
        <dbReference type="SAM" id="SignalP"/>
    </source>
</evidence>
<evidence type="ECO:0000313" key="4">
    <source>
        <dbReference type="Proteomes" id="UP000515679"/>
    </source>
</evidence>
<dbReference type="Pfam" id="PF00144">
    <property type="entry name" value="Beta-lactamase"/>
    <property type="match status" value="1"/>
</dbReference>
<evidence type="ECO:0000313" key="3">
    <source>
        <dbReference type="EMBL" id="QMV42892.1"/>
    </source>
</evidence>
<dbReference type="EMBL" id="CP041969">
    <property type="protein sequence ID" value="QMV42892.1"/>
    <property type="molecule type" value="Genomic_DNA"/>
</dbReference>
<name>A0A7G5C108_9BACL</name>
<sequence length="655" mass="72559">MRKIIALLLIAVLWIPASAMAAALPADSSAAKLDKADVATFAERFFQQKDVREQLAGAVLVIVKDGQVLLNEGYGYADIAAKKPVDADKTLFRIASVSKLFTSVGIMQLAEAGKVDLDKDVQAYLPDLQIPNKTGYPLTLKHLMTHTTGFDVSDTVNSDSNEPYALYPFLKDTVPTVVRKPGEAFSYDNYGFTLQGYIIEKVSGLPFQDYMAKKLFQPLGMYSSTFIFGEEVKKTIATPHDNTLKPVEQYPNVPDSAPEGGMFTTGADMAKFLLAMLNGGQAGNDRILTEESVKAMEKRSVTIHPDVPGVGYALETQYPKDYNGYTVVEKGGDLPGFHSNLWLLPEQNTGIFLALNSDKGNLREPFFEQFMSRYFPRTTDGPAFVSPEPTKQKLHRFEGLYRHLRTPAFRYEITAIDGALIVDNLFGSHTLRQVSDLLFYDEEGTPAGFKTDADGNIQYFSYDLLDGWAEKLPAPPKFKDVPDDHPYAEYIYPLVQLGAIKSDSAEFNPGEPISRGRFIAQIMPLTGFQYSTRPSSFTDTTGSPYEAAIQTAYEFGLIQGQPGGTFGPDKPLSREQAATFIWRLAKIGLGAAPVRTELRDNVSSWASEGVQYVVGRELYGPDVRPSTDPVDYRPKEPMRNQESAALIYLFLRKLL</sequence>
<feature type="domain" description="SLH" evidence="2">
    <location>
        <begin position="532"/>
        <end position="595"/>
    </location>
</feature>
<dbReference type="Pfam" id="PF00395">
    <property type="entry name" value="SLH"/>
    <property type="match status" value="2"/>
</dbReference>
<dbReference type="InterPro" id="IPR050491">
    <property type="entry name" value="AmpC-like"/>
</dbReference>
<dbReference type="SUPFAM" id="SSF56601">
    <property type="entry name" value="beta-lactamase/transpeptidase-like"/>
    <property type="match status" value="1"/>
</dbReference>
<keyword evidence="3" id="KW-0378">Hydrolase</keyword>
<dbReference type="PANTHER" id="PTHR46825">
    <property type="entry name" value="D-ALANYL-D-ALANINE-CARBOXYPEPTIDASE/ENDOPEPTIDASE AMPH"/>
    <property type="match status" value="1"/>
</dbReference>
<dbReference type="PANTHER" id="PTHR46825:SF9">
    <property type="entry name" value="BETA-LACTAMASE-RELATED DOMAIN-CONTAINING PROTEIN"/>
    <property type="match status" value="1"/>
</dbReference>
<accession>A0A7G5C108</accession>
<dbReference type="KEGG" id="cchl:FPL14_18130"/>
<dbReference type="AlphaFoldDB" id="A0A7G5C108"/>
<dbReference type="InterPro" id="IPR012338">
    <property type="entry name" value="Beta-lactam/transpept-like"/>
</dbReference>
<dbReference type="Gene3D" id="3.40.710.10">
    <property type="entry name" value="DD-peptidase/beta-lactamase superfamily"/>
    <property type="match status" value="1"/>
</dbReference>
<dbReference type="InterPro" id="IPR001466">
    <property type="entry name" value="Beta-lactam-related"/>
</dbReference>
<dbReference type="PROSITE" id="PS51272">
    <property type="entry name" value="SLH"/>
    <property type="match status" value="2"/>
</dbReference>
<dbReference type="RefSeq" id="WP_182299119.1">
    <property type="nucleotide sequence ID" value="NZ_CP041969.1"/>
</dbReference>
<feature type="chain" id="PRO_5028962457" evidence="1">
    <location>
        <begin position="22"/>
        <end position="655"/>
    </location>
</feature>
<feature type="signal peptide" evidence="1">
    <location>
        <begin position="1"/>
        <end position="21"/>
    </location>
</feature>
<gene>
    <name evidence="3" type="ORF">FPL14_18130</name>
</gene>
<dbReference type="GO" id="GO:0016787">
    <property type="term" value="F:hydrolase activity"/>
    <property type="evidence" value="ECO:0007669"/>
    <property type="project" value="UniProtKB-KW"/>
</dbReference>
<evidence type="ECO:0000259" key="2">
    <source>
        <dbReference type="PROSITE" id="PS51272"/>
    </source>
</evidence>
<dbReference type="Proteomes" id="UP000515679">
    <property type="component" value="Chromosome"/>
</dbReference>
<organism evidence="3 4">
    <name type="scientific">Cohnella cholangitidis</name>
    <dbReference type="NCBI Taxonomy" id="2598458"/>
    <lineage>
        <taxon>Bacteria</taxon>
        <taxon>Bacillati</taxon>
        <taxon>Bacillota</taxon>
        <taxon>Bacilli</taxon>
        <taxon>Bacillales</taxon>
        <taxon>Paenibacillaceae</taxon>
        <taxon>Cohnella</taxon>
    </lineage>
</organism>
<reference evidence="3 4" key="1">
    <citation type="submission" date="2019-07" db="EMBL/GenBank/DDBJ databases">
        <authorList>
            <person name="Kim J.K."/>
            <person name="Cheong H.-M."/>
            <person name="Choi Y."/>
            <person name="Hwang K.J."/>
            <person name="Lee S."/>
            <person name="Choi C."/>
        </authorList>
    </citation>
    <scope>NUCLEOTIDE SEQUENCE [LARGE SCALE GENOMIC DNA]</scope>
    <source>
        <strain evidence="3 4">KS 22</strain>
    </source>
</reference>
<proteinExistence type="predicted"/>
<protein>
    <submittedName>
        <fullName evidence="3">Serine hydrolase</fullName>
    </submittedName>
</protein>
<dbReference type="InterPro" id="IPR001119">
    <property type="entry name" value="SLH_dom"/>
</dbReference>
<keyword evidence="1" id="KW-0732">Signal</keyword>
<keyword evidence="4" id="KW-1185">Reference proteome</keyword>
<feature type="domain" description="SLH" evidence="2">
    <location>
        <begin position="474"/>
        <end position="531"/>
    </location>
</feature>